<sequence>MVIGNLHYQHQQQAPAPPTQPRVVYIDATTGQEIPAPVPAPQPEIKRVYVSPPGYNQPEPHYIQHHQVAPPQPHYVQQQQPQVIPVQQQHVPAPASVPAQAPAPAPPTAPVPVAAPTPVEEEKKPEEPKPSTSTANYSLEPQVPAYTGKTMANHLLDLVNEF</sequence>
<evidence type="ECO:0000313" key="2">
    <source>
        <dbReference type="EMBL" id="DBA11787.1"/>
    </source>
</evidence>
<evidence type="ECO:0000256" key="1">
    <source>
        <dbReference type="SAM" id="MobiDB-lite"/>
    </source>
</evidence>
<proteinExistence type="predicted"/>
<name>A0AA48P7X9_9VIRU</name>
<feature type="region of interest" description="Disordered" evidence="1">
    <location>
        <begin position="1"/>
        <end position="20"/>
    </location>
</feature>
<reference evidence="2" key="1">
    <citation type="journal article" date="2023" name="Front. Mar. Sci.">
        <title>Tracing the invertebrate herpesviruses in the global sequence datasets.</title>
        <authorList>
            <person name="Rosani U."/>
            <person name="Gaia M."/>
            <person name="Delmont T.O."/>
            <person name="Krupovic M."/>
        </authorList>
    </citation>
    <scope>NUCLEOTIDE SEQUENCE</scope>
    <source>
        <strain evidence="2">MalacoHV1/China/2018</strain>
    </source>
</reference>
<feature type="compositionally biased region" description="Low complexity" evidence="1">
    <location>
        <begin position="65"/>
        <end position="100"/>
    </location>
</feature>
<protein>
    <submittedName>
        <fullName evidence="2">ORF86</fullName>
    </submittedName>
</protein>
<feature type="compositionally biased region" description="Basic and acidic residues" evidence="1">
    <location>
        <begin position="120"/>
        <end position="129"/>
    </location>
</feature>
<accession>A0AA48P7X9</accession>
<dbReference type="EMBL" id="BK063094">
    <property type="protein sequence ID" value="DBA11787.1"/>
    <property type="molecule type" value="Genomic_DNA"/>
</dbReference>
<organism evidence="2">
    <name type="scientific">Malaco herpesvirus 1</name>
    <dbReference type="NCBI Taxonomy" id="3031797"/>
    <lineage>
        <taxon>Viruses</taxon>
        <taxon>Duplodnaviria</taxon>
        <taxon>Heunggongvirae</taxon>
        <taxon>Peploviricota</taxon>
        <taxon>Herviviricetes</taxon>
        <taxon>Herpesvirales</taxon>
        <taxon>Malacoherpesviridae</taxon>
    </lineage>
</organism>
<reference evidence="2" key="2">
    <citation type="submission" date="2023-01" db="EMBL/GenBank/DDBJ databases">
        <authorList>
            <person name="Rosani U."/>
            <person name="Delmont T.O."/>
            <person name="Gaia M."/>
            <person name="Krupovic M."/>
        </authorList>
    </citation>
    <scope>NUCLEOTIDE SEQUENCE</scope>
    <source>
        <strain evidence="2">MalacoHV1/China/2018</strain>
    </source>
</reference>
<feature type="compositionally biased region" description="Pro residues" evidence="1">
    <location>
        <begin position="101"/>
        <end position="115"/>
    </location>
</feature>
<feature type="region of interest" description="Disordered" evidence="1">
    <location>
        <begin position="47"/>
        <end position="143"/>
    </location>
</feature>